<feature type="signal peptide" evidence="1">
    <location>
        <begin position="1"/>
        <end position="24"/>
    </location>
</feature>
<dbReference type="AlphaFoldDB" id="A0A1L6ZF87"/>
<protein>
    <recommendedName>
        <fullName evidence="4">Fibronectin type-III domain-containing protein</fullName>
    </recommendedName>
</protein>
<evidence type="ECO:0000313" key="2">
    <source>
        <dbReference type="EMBL" id="APT45191.1"/>
    </source>
</evidence>
<dbReference type="EMBL" id="CP015607">
    <property type="protein sequence ID" value="APT45191.1"/>
    <property type="molecule type" value="Genomic_DNA"/>
</dbReference>
<gene>
    <name evidence="2" type="ORF">BSA145_04150</name>
</gene>
<dbReference type="InterPro" id="IPR013783">
    <property type="entry name" value="Ig-like_fold"/>
</dbReference>
<name>A0A1L6ZF87_BACIA</name>
<evidence type="ECO:0000256" key="1">
    <source>
        <dbReference type="SAM" id="SignalP"/>
    </source>
</evidence>
<reference evidence="2 3" key="1">
    <citation type="submission" date="2016-05" db="EMBL/GenBank/DDBJ databases">
        <title>Complete Genome and Methylome Analysis of Psychrotrophic Bacterial Isolates from Antarctic Lake Untersee.</title>
        <authorList>
            <person name="Fomenkov A."/>
            <person name="Akimov V.N."/>
            <person name="Vasilyeva L.V."/>
            <person name="Andersen D."/>
            <person name="Vincze T."/>
            <person name="Roberts R.J."/>
        </authorList>
    </citation>
    <scope>NUCLEOTIDE SEQUENCE [LARGE SCALE GENOMIC DNA]</scope>
    <source>
        <strain evidence="2 3">U14-5</strain>
    </source>
</reference>
<dbReference type="RefSeq" id="WP_075621713.1">
    <property type="nucleotide sequence ID" value="NZ_CP015607.1"/>
</dbReference>
<evidence type="ECO:0008006" key="4">
    <source>
        <dbReference type="Google" id="ProtNLM"/>
    </source>
</evidence>
<proteinExistence type="predicted"/>
<keyword evidence="1" id="KW-0732">Signal</keyword>
<evidence type="ECO:0000313" key="3">
    <source>
        <dbReference type="Proteomes" id="UP000185426"/>
    </source>
</evidence>
<dbReference type="Proteomes" id="UP000185426">
    <property type="component" value="Chromosome"/>
</dbReference>
<sequence>MLKKIIFYFSVLIAVCLVSQHAYASNEQGITIRKNSTYATIVAKEKGDYYKLYDNDKLVYEGKKDEIKVKIKDEIQKYNLGIYKSNKLKKVIAIKIDNSSYLEPKQSKSYMKSKAFSSNNENELYPEQGIVDNSINQNGLDTHSSSDGVRLKWGKIQGDNGVYSIYRDNKLLKKTKSKTYFDSNVKPGKSYTYKVETNVPLSKKSQNKVNELLAKRKINKSKLSKSEKSKLYNISAEFSSIVEIPKLTEDSLKSPLGLLTSKGEQGKSKALSTKAAFPKNDAYSIIYNTFIPYKSVKDPNFIKGGYLKGDNRRFNINATSSRTHSVVNLQFQNPLSIWMPTKKIGRSYRCSDAACKKVIESAVASNKAIFIDVTDTSSKKLGFKFYHSAKIPFNTNVPGVSYPSIDSNWKLTMTNSTLVISGSHDKAPNHEIYLASMGGQKRQLYTFFVTSPNDFINLLEIMPRKSFKNTL</sequence>
<organism evidence="2 3">
    <name type="scientific">Bacillus safensis</name>
    <dbReference type="NCBI Taxonomy" id="561879"/>
    <lineage>
        <taxon>Bacteria</taxon>
        <taxon>Bacillati</taxon>
        <taxon>Bacillota</taxon>
        <taxon>Bacilli</taxon>
        <taxon>Bacillales</taxon>
        <taxon>Bacillaceae</taxon>
        <taxon>Bacillus</taxon>
    </lineage>
</organism>
<accession>A0A1L6ZF87</accession>
<dbReference type="Gene3D" id="2.60.40.10">
    <property type="entry name" value="Immunoglobulins"/>
    <property type="match status" value="1"/>
</dbReference>
<feature type="chain" id="PRO_5009871030" description="Fibronectin type-III domain-containing protein" evidence="1">
    <location>
        <begin position="25"/>
        <end position="471"/>
    </location>
</feature>